<proteinExistence type="inferred from homology"/>
<evidence type="ECO:0000256" key="4">
    <source>
        <dbReference type="ARBA" id="ARBA00022490"/>
    </source>
</evidence>
<evidence type="ECO:0000313" key="17">
    <source>
        <dbReference type="Proteomes" id="UP001156666"/>
    </source>
</evidence>
<dbReference type="Gene3D" id="3.40.47.10">
    <property type="match status" value="1"/>
</dbReference>
<keyword evidence="6 13" id="KW-0808">Transferase</keyword>
<evidence type="ECO:0000313" key="16">
    <source>
        <dbReference type="EMBL" id="GLR19172.1"/>
    </source>
</evidence>
<evidence type="ECO:0000256" key="6">
    <source>
        <dbReference type="ARBA" id="ARBA00022679"/>
    </source>
</evidence>
<dbReference type="Proteomes" id="UP001156666">
    <property type="component" value="Unassembled WGS sequence"/>
</dbReference>
<evidence type="ECO:0000256" key="2">
    <source>
        <dbReference type="ARBA" id="ARBA00008642"/>
    </source>
</evidence>
<keyword evidence="7 13" id="KW-0276">Fatty acid metabolism</keyword>
<keyword evidence="11 13" id="KW-0012">Acyltransferase</keyword>
<comment type="catalytic activity">
    <reaction evidence="12">
        <text>malonyl-[ACP] + acetyl-CoA + H(+) = 3-oxobutanoyl-[ACP] + CO2 + CoA</text>
        <dbReference type="Rhea" id="RHEA:12080"/>
        <dbReference type="Rhea" id="RHEA-COMP:9623"/>
        <dbReference type="Rhea" id="RHEA-COMP:9625"/>
        <dbReference type="ChEBI" id="CHEBI:15378"/>
        <dbReference type="ChEBI" id="CHEBI:16526"/>
        <dbReference type="ChEBI" id="CHEBI:57287"/>
        <dbReference type="ChEBI" id="CHEBI:57288"/>
        <dbReference type="ChEBI" id="CHEBI:78449"/>
        <dbReference type="ChEBI" id="CHEBI:78450"/>
        <dbReference type="EC" id="2.3.1.180"/>
    </reaction>
    <physiologicalReaction direction="left-to-right" evidence="12">
        <dbReference type="Rhea" id="RHEA:12081"/>
    </physiologicalReaction>
</comment>
<comment type="subunit">
    <text evidence="13">Homodimer.</text>
</comment>
<feature type="active site" evidence="13">
    <location>
        <position position="116"/>
    </location>
</feature>
<comment type="domain">
    <text evidence="13">The last Arg residue of the ACP-binding site is essential for the weak association between ACP/AcpP and FabH.</text>
</comment>
<comment type="similarity">
    <text evidence="2 13">Belongs to the thiolase-like superfamily. FabH family.</text>
</comment>
<keyword evidence="10 13" id="KW-0511">Multifunctional enzyme</keyword>
<dbReference type="InterPro" id="IPR016039">
    <property type="entry name" value="Thiolase-like"/>
</dbReference>
<dbReference type="Pfam" id="PF08541">
    <property type="entry name" value="ACP_syn_III_C"/>
    <property type="match status" value="1"/>
</dbReference>
<evidence type="ECO:0000256" key="12">
    <source>
        <dbReference type="ARBA" id="ARBA00051096"/>
    </source>
</evidence>
<dbReference type="GO" id="GO:0005737">
    <property type="term" value="C:cytoplasm"/>
    <property type="evidence" value="ECO:0007669"/>
    <property type="project" value="UniProtKB-SubCell"/>
</dbReference>
<reference evidence="16" key="1">
    <citation type="journal article" date="2014" name="Int. J. Syst. Evol. Microbiol.">
        <title>Complete genome sequence of Corynebacterium casei LMG S-19264T (=DSM 44701T), isolated from a smear-ripened cheese.</title>
        <authorList>
            <consortium name="US DOE Joint Genome Institute (JGI-PGF)"/>
            <person name="Walter F."/>
            <person name="Albersmeier A."/>
            <person name="Kalinowski J."/>
            <person name="Ruckert C."/>
        </authorList>
    </citation>
    <scope>NUCLEOTIDE SEQUENCE</scope>
    <source>
        <strain evidence="16">NBRC 108769</strain>
    </source>
</reference>
<dbReference type="AlphaFoldDB" id="A0AA37SRV9"/>
<evidence type="ECO:0000256" key="11">
    <source>
        <dbReference type="ARBA" id="ARBA00023315"/>
    </source>
</evidence>
<dbReference type="GO" id="GO:0004315">
    <property type="term" value="F:3-oxoacyl-[acyl-carrier-protein] synthase activity"/>
    <property type="evidence" value="ECO:0007669"/>
    <property type="project" value="InterPro"/>
</dbReference>
<comment type="subcellular location">
    <subcellularLocation>
        <location evidence="13">Cytoplasm</location>
    </subcellularLocation>
</comment>
<feature type="domain" description="Beta-ketoacyl-[acyl-carrier-protein] synthase III N-terminal" evidence="15">
    <location>
        <begin position="110"/>
        <end position="188"/>
    </location>
</feature>
<keyword evidence="9 13" id="KW-0275">Fatty acid biosynthesis</keyword>
<dbReference type="InterPro" id="IPR004655">
    <property type="entry name" value="FabH"/>
</dbReference>
<dbReference type="Pfam" id="PF08545">
    <property type="entry name" value="ACP_syn_III"/>
    <property type="match status" value="1"/>
</dbReference>
<accession>A0AA37SRV9</accession>
<gene>
    <name evidence="16" type="primary">fabH_1</name>
    <name evidence="13" type="synonym">fabH</name>
    <name evidence="16" type="ORF">GCM10007940_37880</name>
</gene>
<dbReference type="CDD" id="cd00830">
    <property type="entry name" value="KAS_III"/>
    <property type="match status" value="1"/>
</dbReference>
<evidence type="ECO:0000259" key="14">
    <source>
        <dbReference type="Pfam" id="PF08541"/>
    </source>
</evidence>
<feature type="domain" description="Beta-ketoacyl-[acyl-carrier-protein] synthase III C-terminal" evidence="14">
    <location>
        <begin position="241"/>
        <end position="327"/>
    </location>
</feature>
<protein>
    <recommendedName>
        <fullName evidence="3 13">Beta-ketoacyl-[acyl-carrier-protein] synthase III</fullName>
        <shortName evidence="13">Beta-ketoacyl-ACP synthase III</shortName>
        <shortName evidence="13">KAS III</shortName>
        <ecNumber evidence="3 13">2.3.1.180</ecNumber>
    </recommendedName>
    <alternativeName>
        <fullName evidence="13">3-oxoacyl-[acyl-carrier-protein] synthase 3</fullName>
    </alternativeName>
    <alternativeName>
        <fullName evidence="13">3-oxoacyl-[acyl-carrier-protein] synthase III</fullName>
    </alternativeName>
</protein>
<reference evidence="16" key="2">
    <citation type="submission" date="2023-01" db="EMBL/GenBank/DDBJ databases">
        <title>Draft genome sequence of Portibacter lacus strain NBRC 108769.</title>
        <authorList>
            <person name="Sun Q."/>
            <person name="Mori K."/>
        </authorList>
    </citation>
    <scope>NUCLEOTIDE SEQUENCE</scope>
    <source>
        <strain evidence="16">NBRC 108769</strain>
    </source>
</reference>
<comment type="caution">
    <text evidence="16">The sequence shown here is derived from an EMBL/GenBank/DDBJ whole genome shotgun (WGS) entry which is preliminary data.</text>
</comment>
<evidence type="ECO:0000256" key="5">
    <source>
        <dbReference type="ARBA" id="ARBA00022516"/>
    </source>
</evidence>
<dbReference type="FunFam" id="3.40.47.10:FF:000004">
    <property type="entry name" value="3-oxoacyl-[acyl-carrier-protein] synthase 3"/>
    <property type="match status" value="1"/>
</dbReference>
<dbReference type="SUPFAM" id="SSF53901">
    <property type="entry name" value="Thiolase-like"/>
    <property type="match status" value="1"/>
</dbReference>
<dbReference type="HAMAP" id="MF_01815">
    <property type="entry name" value="FabH"/>
    <property type="match status" value="1"/>
</dbReference>
<comment type="pathway">
    <text evidence="1 13">Lipid metabolism; fatty acid biosynthesis.</text>
</comment>
<name>A0AA37SRV9_9BACT</name>
<evidence type="ECO:0000259" key="15">
    <source>
        <dbReference type="Pfam" id="PF08545"/>
    </source>
</evidence>
<evidence type="ECO:0000256" key="9">
    <source>
        <dbReference type="ARBA" id="ARBA00023160"/>
    </source>
</evidence>
<dbReference type="PANTHER" id="PTHR34069:SF2">
    <property type="entry name" value="BETA-KETOACYL-[ACYL-CARRIER-PROTEIN] SYNTHASE III"/>
    <property type="match status" value="1"/>
</dbReference>
<dbReference type="PANTHER" id="PTHR34069">
    <property type="entry name" value="3-OXOACYL-[ACYL-CARRIER-PROTEIN] SYNTHASE 3"/>
    <property type="match status" value="1"/>
</dbReference>
<dbReference type="GO" id="GO:0006633">
    <property type="term" value="P:fatty acid biosynthetic process"/>
    <property type="evidence" value="ECO:0007669"/>
    <property type="project" value="UniProtKB-UniRule"/>
</dbReference>
<dbReference type="NCBIfam" id="TIGR00747">
    <property type="entry name" value="fabH"/>
    <property type="match status" value="1"/>
</dbReference>
<sequence>MGKTTAAITGVHGYVPEYVLTNKELEQMVETSDEWITSRTGIKERRILKGEGLAASDMGVSMVQGLLEKTNTNPDDIEMVICATVTGDMRFPDTANIICDKVGIKNAFGYDINAACSGFLFALTTGAQFIESGRLKKVIVIGLDVMSSIVDYTDRTTCVIFGDGGGAVLLEPNEEGYGLVDSVFRGDGAGRNYLNMAGGGSLHPASEETVKKGMHYIFQEGRPVFKAAVKGMTETVQQIFDRNNITKDEIDWLVPHQANMRIINSVAAFADFPIERVMINIEKYGNTTAGTLPLCLWDYEDKLKKGDNLILTAFGGGFTWGSTLLKWAY</sequence>
<feature type="active site" evidence="13">
    <location>
        <position position="256"/>
    </location>
</feature>
<organism evidence="16 17">
    <name type="scientific">Portibacter lacus</name>
    <dbReference type="NCBI Taxonomy" id="1099794"/>
    <lineage>
        <taxon>Bacteria</taxon>
        <taxon>Pseudomonadati</taxon>
        <taxon>Bacteroidota</taxon>
        <taxon>Saprospiria</taxon>
        <taxon>Saprospirales</taxon>
        <taxon>Haliscomenobacteraceae</taxon>
        <taxon>Portibacter</taxon>
    </lineage>
</organism>
<evidence type="ECO:0000256" key="3">
    <source>
        <dbReference type="ARBA" id="ARBA00012333"/>
    </source>
</evidence>
<evidence type="ECO:0000256" key="10">
    <source>
        <dbReference type="ARBA" id="ARBA00023268"/>
    </source>
</evidence>
<dbReference type="RefSeq" id="WP_235292155.1">
    <property type="nucleotide sequence ID" value="NZ_BSOH01000027.1"/>
</dbReference>
<keyword evidence="5 13" id="KW-0444">Lipid biosynthesis</keyword>
<evidence type="ECO:0000256" key="1">
    <source>
        <dbReference type="ARBA" id="ARBA00005194"/>
    </source>
</evidence>
<keyword evidence="17" id="KW-1185">Reference proteome</keyword>
<keyword evidence="8 13" id="KW-0443">Lipid metabolism</keyword>
<feature type="region of interest" description="ACP-binding" evidence="13">
    <location>
        <begin position="257"/>
        <end position="261"/>
    </location>
</feature>
<evidence type="ECO:0000256" key="7">
    <source>
        <dbReference type="ARBA" id="ARBA00022832"/>
    </source>
</evidence>
<dbReference type="EMBL" id="BSOH01000027">
    <property type="protein sequence ID" value="GLR19172.1"/>
    <property type="molecule type" value="Genomic_DNA"/>
</dbReference>
<evidence type="ECO:0000256" key="8">
    <source>
        <dbReference type="ARBA" id="ARBA00023098"/>
    </source>
</evidence>
<dbReference type="InterPro" id="IPR013747">
    <property type="entry name" value="ACP_syn_III_C"/>
</dbReference>
<feature type="active site" evidence="13">
    <location>
        <position position="286"/>
    </location>
</feature>
<dbReference type="InterPro" id="IPR013751">
    <property type="entry name" value="ACP_syn_III_N"/>
</dbReference>
<dbReference type="GO" id="GO:0044550">
    <property type="term" value="P:secondary metabolite biosynthetic process"/>
    <property type="evidence" value="ECO:0007669"/>
    <property type="project" value="TreeGrafter"/>
</dbReference>
<dbReference type="EC" id="2.3.1.180" evidence="3 13"/>
<comment type="function">
    <text evidence="13">Catalyzes the condensation reaction of fatty acid synthesis by the addition to an acyl acceptor of two carbons from malonyl-ACP. Catalyzes the first condensation reaction which initiates fatty acid synthesis and may therefore play a role in governing the total rate of fatty acid production. Possesses both acetoacetyl-ACP synthase and acetyl transacylase activities. Its substrate specificity determines the biosynthesis of branched-chain and/or straight-chain of fatty acids.</text>
</comment>
<evidence type="ECO:0000256" key="13">
    <source>
        <dbReference type="HAMAP-Rule" id="MF_01815"/>
    </source>
</evidence>
<dbReference type="NCBIfam" id="NF006829">
    <property type="entry name" value="PRK09352.1"/>
    <property type="match status" value="1"/>
</dbReference>
<keyword evidence="4 13" id="KW-0963">Cytoplasm</keyword>
<dbReference type="GO" id="GO:0033818">
    <property type="term" value="F:beta-ketoacyl-acyl-carrier-protein synthase III activity"/>
    <property type="evidence" value="ECO:0007669"/>
    <property type="project" value="UniProtKB-UniRule"/>
</dbReference>